<evidence type="ECO:0000256" key="3">
    <source>
        <dbReference type="ARBA" id="ARBA00022475"/>
    </source>
</evidence>
<comment type="subcellular location">
    <subcellularLocation>
        <location evidence="1 7">Cell membrane</location>
        <topology evidence="1 7">Multi-pass membrane protein</topology>
    </subcellularLocation>
</comment>
<evidence type="ECO:0000256" key="6">
    <source>
        <dbReference type="ARBA" id="ARBA00023136"/>
    </source>
</evidence>
<comment type="similarity">
    <text evidence="7">Belongs to the binding-protein-dependent transport system permease family.</text>
</comment>
<keyword evidence="6 7" id="KW-0472">Membrane</keyword>
<dbReference type="RefSeq" id="WP_357413995.1">
    <property type="nucleotide sequence ID" value="NZ_JBFAAV010000005.1"/>
</dbReference>
<evidence type="ECO:0000259" key="8">
    <source>
        <dbReference type="PROSITE" id="PS50928"/>
    </source>
</evidence>
<dbReference type="PROSITE" id="PS50928">
    <property type="entry name" value="ABC_TM1"/>
    <property type="match status" value="1"/>
</dbReference>
<dbReference type="Gene3D" id="1.10.3720.10">
    <property type="entry name" value="MetI-like"/>
    <property type="match status" value="1"/>
</dbReference>
<name>A0ABW7VTE8_9NOCA</name>
<dbReference type="InterPro" id="IPR035906">
    <property type="entry name" value="MetI-like_sf"/>
</dbReference>
<evidence type="ECO:0000256" key="5">
    <source>
        <dbReference type="ARBA" id="ARBA00022989"/>
    </source>
</evidence>
<sequence length="307" mass="32845">MEERAGPVMVASTDDAGLAAPAVRTGPKSAALASAARTRGSLPALLGNTGIRLLVPLLILLAWWGLSQSEVGSLIVAPPFEAFERVFTDFFSADAGRLFLGDATFDHFFPSVYRAMAGLLLAVVIGVALGVALGIVPVLTALFQPLIHLGRSLPSPALLGVFFFLFGTGDSPKVFLIAFSVVWPILFNTIDGVQSVGTGRMQAAAVFKISRWKVLTQIILPGAGPKIFAGVRTAMSLSLIIMIISELQKAENGLGYLLIRSQRDFDYTGFWSVLIVLAALGVALNFIFVFAERRALAWHRGVTQQND</sequence>
<evidence type="ECO:0000256" key="7">
    <source>
        <dbReference type="RuleBase" id="RU363032"/>
    </source>
</evidence>
<organism evidence="9 10">
    <name type="scientific">Nocardia testacea</name>
    <dbReference type="NCBI Taxonomy" id="248551"/>
    <lineage>
        <taxon>Bacteria</taxon>
        <taxon>Bacillati</taxon>
        <taxon>Actinomycetota</taxon>
        <taxon>Actinomycetes</taxon>
        <taxon>Mycobacteriales</taxon>
        <taxon>Nocardiaceae</taxon>
        <taxon>Nocardia</taxon>
    </lineage>
</organism>
<comment type="caution">
    <text evidence="9">The sequence shown here is derived from an EMBL/GenBank/DDBJ whole genome shotgun (WGS) entry which is preliminary data.</text>
</comment>
<feature type="transmembrane region" description="Helical" evidence="7">
    <location>
        <begin position="267"/>
        <end position="291"/>
    </location>
</feature>
<proteinExistence type="inferred from homology"/>
<feature type="domain" description="ABC transmembrane type-1" evidence="8">
    <location>
        <begin position="108"/>
        <end position="292"/>
    </location>
</feature>
<keyword evidence="4 7" id="KW-0812">Transmembrane</keyword>
<keyword evidence="2 7" id="KW-0813">Transport</keyword>
<dbReference type="InterPro" id="IPR000515">
    <property type="entry name" value="MetI-like"/>
</dbReference>
<protein>
    <submittedName>
        <fullName evidence="9">ABC transporter permease</fullName>
    </submittedName>
</protein>
<gene>
    <name evidence="9" type="ORF">ACH49Z_08540</name>
</gene>
<keyword evidence="5 7" id="KW-1133">Transmembrane helix</keyword>
<dbReference type="EMBL" id="JBIRYL010000001">
    <property type="protein sequence ID" value="MFI2229886.1"/>
    <property type="molecule type" value="Genomic_DNA"/>
</dbReference>
<evidence type="ECO:0000313" key="10">
    <source>
        <dbReference type="Proteomes" id="UP001611494"/>
    </source>
</evidence>
<evidence type="ECO:0000256" key="1">
    <source>
        <dbReference type="ARBA" id="ARBA00004651"/>
    </source>
</evidence>
<dbReference type="Proteomes" id="UP001611494">
    <property type="component" value="Unassembled WGS sequence"/>
</dbReference>
<dbReference type="PANTHER" id="PTHR30151:SF38">
    <property type="entry name" value="ALIPHATIC SULFONATES TRANSPORT PERMEASE PROTEIN SSUC-RELATED"/>
    <property type="match status" value="1"/>
</dbReference>
<evidence type="ECO:0000256" key="4">
    <source>
        <dbReference type="ARBA" id="ARBA00022692"/>
    </source>
</evidence>
<evidence type="ECO:0000256" key="2">
    <source>
        <dbReference type="ARBA" id="ARBA00022448"/>
    </source>
</evidence>
<keyword evidence="3" id="KW-1003">Cell membrane</keyword>
<dbReference type="SUPFAM" id="SSF161098">
    <property type="entry name" value="MetI-like"/>
    <property type="match status" value="1"/>
</dbReference>
<keyword evidence="10" id="KW-1185">Reference proteome</keyword>
<evidence type="ECO:0000313" key="9">
    <source>
        <dbReference type="EMBL" id="MFI2229886.1"/>
    </source>
</evidence>
<reference evidence="9 10" key="1">
    <citation type="submission" date="2024-10" db="EMBL/GenBank/DDBJ databases">
        <title>The Natural Products Discovery Center: Release of the First 8490 Sequenced Strains for Exploring Actinobacteria Biosynthetic Diversity.</title>
        <authorList>
            <person name="Kalkreuter E."/>
            <person name="Kautsar S.A."/>
            <person name="Yang D."/>
            <person name="Bader C.D."/>
            <person name="Teijaro C.N."/>
            <person name="Fluegel L."/>
            <person name="Davis C.M."/>
            <person name="Simpson J.R."/>
            <person name="Lauterbach L."/>
            <person name="Steele A.D."/>
            <person name="Gui C."/>
            <person name="Meng S."/>
            <person name="Li G."/>
            <person name="Viehrig K."/>
            <person name="Ye F."/>
            <person name="Su P."/>
            <person name="Kiefer A.F."/>
            <person name="Nichols A."/>
            <person name="Cepeda A.J."/>
            <person name="Yan W."/>
            <person name="Fan B."/>
            <person name="Jiang Y."/>
            <person name="Adhikari A."/>
            <person name="Zheng C.-J."/>
            <person name="Schuster L."/>
            <person name="Cowan T.M."/>
            <person name="Smanski M.J."/>
            <person name="Chevrette M.G."/>
            <person name="De Carvalho L.P.S."/>
            <person name="Shen B."/>
        </authorList>
    </citation>
    <scope>NUCLEOTIDE SEQUENCE [LARGE SCALE GENOMIC DNA]</scope>
    <source>
        <strain evidence="9 10">NPDC019377</strain>
    </source>
</reference>
<dbReference type="CDD" id="cd06261">
    <property type="entry name" value="TM_PBP2"/>
    <property type="match status" value="1"/>
</dbReference>
<accession>A0ABW7VTE8</accession>
<feature type="transmembrane region" description="Helical" evidence="7">
    <location>
        <begin position="227"/>
        <end position="247"/>
    </location>
</feature>
<feature type="transmembrane region" description="Helical" evidence="7">
    <location>
        <begin position="45"/>
        <end position="66"/>
    </location>
</feature>
<dbReference type="PANTHER" id="PTHR30151">
    <property type="entry name" value="ALKANE SULFONATE ABC TRANSPORTER-RELATED, MEMBRANE SUBUNIT"/>
    <property type="match status" value="1"/>
</dbReference>
<feature type="transmembrane region" description="Helical" evidence="7">
    <location>
        <begin position="115"/>
        <end position="142"/>
    </location>
</feature>
<dbReference type="Pfam" id="PF00528">
    <property type="entry name" value="BPD_transp_1"/>
    <property type="match status" value="1"/>
</dbReference>
<feature type="transmembrane region" description="Helical" evidence="7">
    <location>
        <begin position="174"/>
        <end position="193"/>
    </location>
</feature>
<feature type="transmembrane region" description="Helical" evidence="7">
    <location>
        <begin position="149"/>
        <end position="168"/>
    </location>
</feature>